<protein>
    <recommendedName>
        <fullName evidence="3">SWIM-type domain-containing protein</fullName>
    </recommendedName>
</protein>
<accession>A0A345EHG3</accession>
<evidence type="ECO:0008006" key="3">
    <source>
        <dbReference type="Google" id="ProtNLM"/>
    </source>
</evidence>
<gene>
    <name evidence="1" type="ORF">DU484_18215</name>
</gene>
<name>A0A345EHG3_9EURY</name>
<organism evidence="1 2">
    <name type="scientific">Haloplanus rubicundus</name>
    <dbReference type="NCBI Taxonomy" id="1547898"/>
    <lineage>
        <taxon>Archaea</taxon>
        <taxon>Methanobacteriati</taxon>
        <taxon>Methanobacteriota</taxon>
        <taxon>Stenosarchaea group</taxon>
        <taxon>Halobacteria</taxon>
        <taxon>Halobacteriales</taxon>
        <taxon>Haloferacaceae</taxon>
        <taxon>Haloplanus</taxon>
    </lineage>
</organism>
<sequence>MSRRWEPMTPLDFATERDDRTASWRRADPRVALIERTAWNRWVVTLPDGEHAHDVRLERDHGAYVGECYTLDGDEREPCPGNAYHDGPCAHLCTVRKAAFGDVTDTHDRHVDIFDVEDVADARADHAVEKLRADGGRWRWP</sequence>
<proteinExistence type="predicted"/>
<dbReference type="KEGG" id="haq:DU484_18215"/>
<dbReference type="Proteomes" id="UP000252985">
    <property type="component" value="Chromosome"/>
</dbReference>
<dbReference type="AlphaFoldDB" id="A0A345EHG3"/>
<evidence type="ECO:0000313" key="1">
    <source>
        <dbReference type="EMBL" id="AXG11635.1"/>
    </source>
</evidence>
<reference evidence="1 2" key="1">
    <citation type="submission" date="2018-07" db="EMBL/GenBank/DDBJ databases">
        <title>Genome sequences of Haloplanus sp. CBA1112.</title>
        <authorList>
            <person name="Kim Y.B."/>
            <person name="Roh S.W."/>
        </authorList>
    </citation>
    <scope>NUCLEOTIDE SEQUENCE [LARGE SCALE GENOMIC DNA]</scope>
    <source>
        <strain evidence="1 2">CBA1112</strain>
    </source>
</reference>
<dbReference type="EMBL" id="CP031148">
    <property type="protein sequence ID" value="AXG11635.1"/>
    <property type="molecule type" value="Genomic_DNA"/>
</dbReference>
<evidence type="ECO:0000313" key="2">
    <source>
        <dbReference type="Proteomes" id="UP000252985"/>
    </source>
</evidence>